<dbReference type="EnsemblMetazoa" id="PHUM397880-RA">
    <property type="protein sequence ID" value="PHUM397880-PA"/>
    <property type="gene ID" value="PHUM397880"/>
</dbReference>
<reference evidence="2" key="2">
    <citation type="submission" date="2007-04" db="EMBL/GenBank/DDBJ databases">
        <title>The genome of the human body louse.</title>
        <authorList>
            <consortium name="The Human Body Louse Genome Consortium"/>
            <person name="Kirkness E."/>
            <person name="Walenz B."/>
            <person name="Hass B."/>
            <person name="Bruggner R."/>
            <person name="Strausberg R."/>
        </authorList>
    </citation>
    <scope>NUCLEOTIDE SEQUENCE</scope>
    <source>
        <strain evidence="2">USDA</strain>
    </source>
</reference>
<organism>
    <name type="scientific">Pediculus humanus subsp. corporis</name>
    <name type="common">Body louse</name>
    <dbReference type="NCBI Taxonomy" id="121224"/>
    <lineage>
        <taxon>Eukaryota</taxon>
        <taxon>Metazoa</taxon>
        <taxon>Ecdysozoa</taxon>
        <taxon>Arthropoda</taxon>
        <taxon>Hexapoda</taxon>
        <taxon>Insecta</taxon>
        <taxon>Pterygota</taxon>
        <taxon>Neoptera</taxon>
        <taxon>Paraneoptera</taxon>
        <taxon>Psocodea</taxon>
        <taxon>Troctomorpha</taxon>
        <taxon>Phthiraptera</taxon>
        <taxon>Anoplura</taxon>
        <taxon>Pediculidae</taxon>
        <taxon>Pediculus</taxon>
    </lineage>
</organism>
<dbReference type="OrthoDB" id="8186305at2759"/>
<dbReference type="EMBL" id="AAZO01004672">
    <property type="status" value="NOT_ANNOTATED_CDS"/>
    <property type="molecule type" value="Genomic_DNA"/>
</dbReference>
<dbReference type="SMART" id="SM00355">
    <property type="entry name" value="ZnF_C2H2"/>
    <property type="match status" value="1"/>
</dbReference>
<reference evidence="3" key="3">
    <citation type="submission" date="2021-02" db="UniProtKB">
        <authorList>
            <consortium name="EnsemblMetazoa"/>
        </authorList>
    </citation>
    <scope>IDENTIFICATION</scope>
    <source>
        <strain evidence="3">USDA</strain>
    </source>
</reference>
<dbReference type="InParanoid" id="E0VRH7"/>
<reference evidence="2" key="1">
    <citation type="submission" date="2007-04" db="EMBL/GenBank/DDBJ databases">
        <title>Annotation of Pediculus humanus corporis strain USDA.</title>
        <authorList>
            <person name="Kirkness E."/>
            <person name="Hannick L."/>
            <person name="Hass B."/>
            <person name="Bruggner R."/>
            <person name="Lawson D."/>
            <person name="Bidwell S."/>
            <person name="Joardar V."/>
            <person name="Caler E."/>
            <person name="Walenz B."/>
            <person name="Inman J."/>
            <person name="Schobel S."/>
            <person name="Galinsky K."/>
            <person name="Amedeo P."/>
            <person name="Strausberg R."/>
        </authorList>
    </citation>
    <scope>NUCLEOTIDE SEQUENCE</scope>
    <source>
        <strain evidence="2">USDA</strain>
    </source>
</reference>
<evidence type="ECO:0000259" key="1">
    <source>
        <dbReference type="SMART" id="SM00355"/>
    </source>
</evidence>
<dbReference type="InterPro" id="IPR013087">
    <property type="entry name" value="Znf_C2H2_type"/>
</dbReference>
<dbReference type="SUPFAM" id="SSF57667">
    <property type="entry name" value="beta-beta-alpha zinc fingers"/>
    <property type="match status" value="1"/>
</dbReference>
<dbReference type="RefSeq" id="XP_002428721.1">
    <property type="nucleotide sequence ID" value="XM_002428676.1"/>
</dbReference>
<evidence type="ECO:0000313" key="2">
    <source>
        <dbReference type="EMBL" id="EEB15983.1"/>
    </source>
</evidence>
<evidence type="ECO:0000313" key="4">
    <source>
        <dbReference type="Proteomes" id="UP000009046"/>
    </source>
</evidence>
<dbReference type="InterPro" id="IPR036236">
    <property type="entry name" value="Znf_C2H2_sf"/>
</dbReference>
<protein>
    <recommendedName>
        <fullName evidence="1">C2H2-type domain-containing protein</fullName>
    </recommendedName>
</protein>
<dbReference type="KEGG" id="phu:Phum_PHUM397880"/>
<dbReference type="GeneID" id="8237841"/>
<feature type="domain" description="C2H2-type" evidence="1">
    <location>
        <begin position="15"/>
        <end position="38"/>
    </location>
</feature>
<dbReference type="HOGENOM" id="CLU_3108836_0_0_1"/>
<keyword evidence="4" id="KW-1185">Reference proteome</keyword>
<name>E0VRH7_PEDHC</name>
<dbReference type="CTD" id="8237841"/>
<proteinExistence type="predicted"/>
<sequence length="51" mass="5958">MTSHMKNECGKPAKFKCSLCSYGSKRKFNLKLHMIRMHEEKIKINMAGYHA</sequence>
<evidence type="ECO:0000313" key="3">
    <source>
        <dbReference type="EnsemblMetazoa" id="PHUM397880-PA"/>
    </source>
</evidence>
<gene>
    <name evidence="3" type="primary">8237841</name>
    <name evidence="2" type="ORF">Phum_PHUM397880</name>
</gene>
<dbReference type="Proteomes" id="UP000009046">
    <property type="component" value="Unassembled WGS sequence"/>
</dbReference>
<dbReference type="VEuPathDB" id="VectorBase:PHUM397880"/>
<accession>E0VRH7</accession>
<dbReference type="Gene3D" id="3.30.160.60">
    <property type="entry name" value="Classic Zinc Finger"/>
    <property type="match status" value="1"/>
</dbReference>
<dbReference type="Pfam" id="PF13909">
    <property type="entry name" value="zf-H2C2_5"/>
    <property type="match status" value="1"/>
</dbReference>
<dbReference type="EMBL" id="DS235477">
    <property type="protein sequence ID" value="EEB15983.1"/>
    <property type="molecule type" value="Genomic_DNA"/>
</dbReference>
<dbReference type="AlphaFoldDB" id="E0VRH7"/>